<dbReference type="EMBL" id="QBKN01000016">
    <property type="protein sequence ID" value="PTX46504.1"/>
    <property type="molecule type" value="Genomic_DNA"/>
</dbReference>
<gene>
    <name evidence="1" type="ORF">C8N44_11681</name>
</gene>
<accession>A0A2T6ARQ6</accession>
<name>A0A2T6ARQ6_9RHOB</name>
<reference evidence="1 2" key="1">
    <citation type="submission" date="2018-04" db="EMBL/GenBank/DDBJ databases">
        <title>Genomic Encyclopedia of Archaeal and Bacterial Type Strains, Phase II (KMG-II): from individual species to whole genera.</title>
        <authorList>
            <person name="Goeker M."/>
        </authorList>
    </citation>
    <scope>NUCLEOTIDE SEQUENCE [LARGE SCALE GENOMIC DNA]</scope>
    <source>
        <strain evidence="1 2">DSM 29329</strain>
    </source>
</reference>
<protein>
    <recommendedName>
        <fullName evidence="3">Phytanoyl-CoA dioxygenase (PhyH)</fullName>
    </recommendedName>
</protein>
<evidence type="ECO:0008006" key="3">
    <source>
        <dbReference type="Google" id="ProtNLM"/>
    </source>
</evidence>
<sequence length="261" mass="28538">MTEKGVRQGPGWQLFDHDPSTATWAAAALEPACAATADPELRARWLDCDGTWFVGVDALPNAPDGSIAGTSLAGTVIDHLCPLPPLHPAQLSVTYPGYPRPRRGEGEAAFRYRLRRDAAHVDGVTRHGPDRRRCATEPHAFILGLPLTLCDPGASPLVVWEGSHEIMRKALAARFAGVPETERPDVDVTEVYQAARRHCFETCRRVEITARPGEAILLHRLLLHGVAPWRDGAKAPPEGRMIAYFRPQLPGGISDWLSSEN</sequence>
<dbReference type="Proteomes" id="UP000244069">
    <property type="component" value="Unassembled WGS sequence"/>
</dbReference>
<comment type="caution">
    <text evidence="1">The sequence shown here is derived from an EMBL/GenBank/DDBJ whole genome shotgun (WGS) entry which is preliminary data.</text>
</comment>
<organism evidence="1 2">
    <name type="scientific">Allosediminivita pacifica</name>
    <dbReference type="NCBI Taxonomy" id="1267769"/>
    <lineage>
        <taxon>Bacteria</taxon>
        <taxon>Pseudomonadati</taxon>
        <taxon>Pseudomonadota</taxon>
        <taxon>Alphaproteobacteria</taxon>
        <taxon>Rhodobacterales</taxon>
        <taxon>Paracoccaceae</taxon>
        <taxon>Allosediminivita</taxon>
    </lineage>
</organism>
<dbReference type="SUPFAM" id="SSF51197">
    <property type="entry name" value="Clavaminate synthase-like"/>
    <property type="match status" value="1"/>
</dbReference>
<keyword evidence="2" id="KW-1185">Reference proteome</keyword>
<evidence type="ECO:0000313" key="2">
    <source>
        <dbReference type="Proteomes" id="UP000244069"/>
    </source>
</evidence>
<dbReference type="Gene3D" id="2.60.120.620">
    <property type="entry name" value="q2cbj1_9rhob like domain"/>
    <property type="match status" value="1"/>
</dbReference>
<proteinExistence type="predicted"/>
<dbReference type="AlphaFoldDB" id="A0A2T6ARQ6"/>
<evidence type="ECO:0000313" key="1">
    <source>
        <dbReference type="EMBL" id="PTX46504.1"/>
    </source>
</evidence>